<sequence>MSSRTAGSRSDGSSANRSSNPPENELVRCHYGIELELLTSLCDENPGRRFHACPNLTSPSSCGFFRWYDGELCARSKAVIPGLLRKTEKLEFQLVNDTTQFVKHLKERHTGVMDEHRTLMQKVKKVMEDEEVLTVKLQLCKKKERAFKILIAVMVLIIAFQALVQHVCEKTVPRQLM</sequence>
<proteinExistence type="predicted"/>
<evidence type="ECO:0000256" key="2">
    <source>
        <dbReference type="ARBA" id="ARBA00022771"/>
    </source>
</evidence>
<dbReference type="PROSITE" id="PS51999">
    <property type="entry name" value="ZF_GRF"/>
    <property type="match status" value="1"/>
</dbReference>
<feature type="compositionally biased region" description="Low complexity" evidence="5">
    <location>
        <begin position="1"/>
        <end position="20"/>
    </location>
</feature>
<keyword evidence="6" id="KW-1133">Transmembrane helix</keyword>
<feature type="domain" description="GRF-type" evidence="7">
    <location>
        <begin position="29"/>
        <end position="71"/>
    </location>
</feature>
<keyword evidence="6" id="KW-0472">Membrane</keyword>
<dbReference type="Proteomes" id="UP001632038">
    <property type="component" value="Unassembled WGS sequence"/>
</dbReference>
<evidence type="ECO:0000259" key="7">
    <source>
        <dbReference type="PROSITE" id="PS51999"/>
    </source>
</evidence>
<evidence type="ECO:0000256" key="4">
    <source>
        <dbReference type="PROSITE-ProRule" id="PRU01343"/>
    </source>
</evidence>
<evidence type="ECO:0000313" key="8">
    <source>
        <dbReference type="EMBL" id="KAL3615913.1"/>
    </source>
</evidence>
<evidence type="ECO:0000256" key="5">
    <source>
        <dbReference type="SAM" id="MobiDB-lite"/>
    </source>
</evidence>
<keyword evidence="1" id="KW-0479">Metal-binding</keyword>
<dbReference type="InterPro" id="IPR010666">
    <property type="entry name" value="Znf_GRF"/>
</dbReference>
<evidence type="ECO:0000256" key="3">
    <source>
        <dbReference type="ARBA" id="ARBA00022833"/>
    </source>
</evidence>
<protein>
    <recommendedName>
        <fullName evidence="7">GRF-type domain-containing protein</fullName>
    </recommendedName>
</protein>
<keyword evidence="6" id="KW-0812">Transmembrane</keyword>
<comment type="caution">
    <text evidence="8">The sequence shown here is derived from an EMBL/GenBank/DDBJ whole genome shotgun (WGS) entry which is preliminary data.</text>
</comment>
<dbReference type="GO" id="GO:0008270">
    <property type="term" value="F:zinc ion binding"/>
    <property type="evidence" value="ECO:0007669"/>
    <property type="project" value="UniProtKB-KW"/>
</dbReference>
<keyword evidence="9" id="KW-1185">Reference proteome</keyword>
<accession>A0ABD3BET2</accession>
<evidence type="ECO:0000256" key="6">
    <source>
        <dbReference type="SAM" id="Phobius"/>
    </source>
</evidence>
<evidence type="ECO:0000313" key="9">
    <source>
        <dbReference type="Proteomes" id="UP001632038"/>
    </source>
</evidence>
<dbReference type="EMBL" id="JAVIJP010000099">
    <property type="protein sequence ID" value="KAL3615913.1"/>
    <property type="molecule type" value="Genomic_DNA"/>
</dbReference>
<keyword evidence="2 4" id="KW-0863">Zinc-finger</keyword>
<dbReference type="AlphaFoldDB" id="A0ABD3BET2"/>
<feature type="region of interest" description="Disordered" evidence="5">
    <location>
        <begin position="1"/>
        <end position="23"/>
    </location>
</feature>
<keyword evidence="3" id="KW-0862">Zinc</keyword>
<reference evidence="9" key="1">
    <citation type="journal article" date="2024" name="IScience">
        <title>Strigolactones Initiate the Formation of Haustorium-like Structures in Castilleja.</title>
        <authorList>
            <person name="Buerger M."/>
            <person name="Peterson D."/>
            <person name="Chory J."/>
        </authorList>
    </citation>
    <scope>NUCLEOTIDE SEQUENCE [LARGE SCALE GENOMIC DNA]</scope>
</reference>
<evidence type="ECO:0000256" key="1">
    <source>
        <dbReference type="ARBA" id="ARBA00022723"/>
    </source>
</evidence>
<name>A0ABD3BET2_9LAMI</name>
<gene>
    <name evidence="8" type="ORF">CASFOL_040207</name>
</gene>
<dbReference type="Pfam" id="PF06839">
    <property type="entry name" value="Zn_ribbon_GRF"/>
    <property type="match status" value="1"/>
</dbReference>
<dbReference type="PANTHER" id="PTHR33248">
    <property type="entry name" value="ZINC ION-BINDING PROTEIN"/>
    <property type="match status" value="1"/>
</dbReference>
<feature type="transmembrane region" description="Helical" evidence="6">
    <location>
        <begin position="146"/>
        <end position="164"/>
    </location>
</feature>
<organism evidence="8 9">
    <name type="scientific">Castilleja foliolosa</name>
    <dbReference type="NCBI Taxonomy" id="1961234"/>
    <lineage>
        <taxon>Eukaryota</taxon>
        <taxon>Viridiplantae</taxon>
        <taxon>Streptophyta</taxon>
        <taxon>Embryophyta</taxon>
        <taxon>Tracheophyta</taxon>
        <taxon>Spermatophyta</taxon>
        <taxon>Magnoliopsida</taxon>
        <taxon>eudicotyledons</taxon>
        <taxon>Gunneridae</taxon>
        <taxon>Pentapetalae</taxon>
        <taxon>asterids</taxon>
        <taxon>lamiids</taxon>
        <taxon>Lamiales</taxon>
        <taxon>Orobanchaceae</taxon>
        <taxon>Pedicularideae</taxon>
        <taxon>Castillejinae</taxon>
        <taxon>Castilleja</taxon>
    </lineage>
</organism>